<accession>A0A7S4ID45</accession>
<feature type="compositionally biased region" description="Polar residues" evidence="1">
    <location>
        <begin position="233"/>
        <end position="245"/>
    </location>
</feature>
<name>A0A7S4ID45_9EUKA</name>
<protein>
    <submittedName>
        <fullName evidence="2">Uncharacterized protein</fullName>
    </submittedName>
</protein>
<evidence type="ECO:0000256" key="1">
    <source>
        <dbReference type="SAM" id="MobiDB-lite"/>
    </source>
</evidence>
<organism evidence="2">
    <name type="scientific">Vannella robusta</name>
    <dbReference type="NCBI Taxonomy" id="1487602"/>
    <lineage>
        <taxon>Eukaryota</taxon>
        <taxon>Amoebozoa</taxon>
        <taxon>Discosea</taxon>
        <taxon>Flabellinia</taxon>
        <taxon>Vannellidae</taxon>
        <taxon>Vannella</taxon>
    </lineage>
</organism>
<reference evidence="2" key="1">
    <citation type="submission" date="2021-01" db="EMBL/GenBank/DDBJ databases">
        <authorList>
            <person name="Corre E."/>
            <person name="Pelletier E."/>
            <person name="Niang G."/>
            <person name="Scheremetjew M."/>
            <person name="Finn R."/>
            <person name="Kale V."/>
            <person name="Holt S."/>
            <person name="Cochrane G."/>
            <person name="Meng A."/>
            <person name="Brown T."/>
            <person name="Cohen L."/>
        </authorList>
    </citation>
    <scope>NUCLEOTIDE SEQUENCE</scope>
    <source>
        <strain evidence="2">DIVA3 518/3/11/1/6</strain>
    </source>
</reference>
<proteinExistence type="predicted"/>
<gene>
    <name evidence="2" type="ORF">VSP0166_LOCUS11072</name>
</gene>
<sequence>MQSTIVPVSLVVADSNGLKLELIDHYIKERAEEPEHKSVLSSLVGANSKEDKLNAARRIKLYVEAGEDLSHAYNEVHSQLTDKGELRRIFDEYKAAREDCIARMEAARAQLPSSLLKFNDTPIPVSIKNKHGVEKISEYIEARRADPRDTKGFGATIASVFGNDSYTKKGKLRAAQLLENSIQAGVPLTLVFNTEPSSYDDGTLKMIYLQYEKEQERIKKRLTDARKRLAGSVSPQQTGAKTASISEEHDALRRKYSKS</sequence>
<feature type="region of interest" description="Disordered" evidence="1">
    <location>
        <begin position="226"/>
        <end position="259"/>
    </location>
</feature>
<dbReference type="EMBL" id="HBKP01015625">
    <property type="protein sequence ID" value="CAE2225866.1"/>
    <property type="molecule type" value="Transcribed_RNA"/>
</dbReference>
<evidence type="ECO:0000313" key="2">
    <source>
        <dbReference type="EMBL" id="CAE2225866.1"/>
    </source>
</evidence>
<dbReference type="AlphaFoldDB" id="A0A7S4ID45"/>